<dbReference type="Proteomes" id="UP000281112">
    <property type="component" value="Unassembled WGS sequence"/>
</dbReference>
<dbReference type="SUPFAM" id="SSF53850">
    <property type="entry name" value="Periplasmic binding protein-like II"/>
    <property type="match status" value="1"/>
</dbReference>
<dbReference type="InterPro" id="IPR036390">
    <property type="entry name" value="WH_DNA-bd_sf"/>
</dbReference>
<keyword evidence="2" id="KW-0805">Transcription regulation</keyword>
<dbReference type="PANTHER" id="PTHR30126">
    <property type="entry name" value="HTH-TYPE TRANSCRIPTIONAL REGULATOR"/>
    <property type="match status" value="1"/>
</dbReference>
<dbReference type="SUPFAM" id="SSF46785">
    <property type="entry name" value="Winged helix' DNA-binding domain"/>
    <property type="match status" value="1"/>
</dbReference>
<dbReference type="RefSeq" id="WP_124938437.1">
    <property type="nucleotide sequence ID" value="NZ_RJVQ01000009.1"/>
</dbReference>
<dbReference type="OrthoDB" id="9808620at2"/>
<dbReference type="InterPro" id="IPR036388">
    <property type="entry name" value="WH-like_DNA-bd_sf"/>
</dbReference>
<dbReference type="PRINTS" id="PR00039">
    <property type="entry name" value="HTHLYSR"/>
</dbReference>
<comment type="caution">
    <text evidence="6">The sequence shown here is derived from an EMBL/GenBank/DDBJ whole genome shotgun (WGS) entry which is preliminary data.</text>
</comment>
<dbReference type="Gene3D" id="3.40.190.10">
    <property type="entry name" value="Periplasmic binding protein-like II"/>
    <property type="match status" value="2"/>
</dbReference>
<dbReference type="Pfam" id="PF00126">
    <property type="entry name" value="HTH_1"/>
    <property type="match status" value="1"/>
</dbReference>
<dbReference type="EMBL" id="RJVQ01000009">
    <property type="protein sequence ID" value="RQW61838.1"/>
    <property type="molecule type" value="Genomic_DNA"/>
</dbReference>
<organism evidence="6 7">
    <name type="scientific">Vibrio viridaestus</name>
    <dbReference type="NCBI Taxonomy" id="2487322"/>
    <lineage>
        <taxon>Bacteria</taxon>
        <taxon>Pseudomonadati</taxon>
        <taxon>Pseudomonadota</taxon>
        <taxon>Gammaproteobacteria</taxon>
        <taxon>Vibrionales</taxon>
        <taxon>Vibrionaceae</taxon>
        <taxon>Vibrio</taxon>
    </lineage>
</organism>
<evidence type="ECO:0000259" key="5">
    <source>
        <dbReference type="PROSITE" id="PS50931"/>
    </source>
</evidence>
<comment type="similarity">
    <text evidence="1">Belongs to the LysR transcriptional regulatory family.</text>
</comment>
<feature type="domain" description="HTH lysR-type" evidence="5">
    <location>
        <begin position="3"/>
        <end position="60"/>
    </location>
</feature>
<sequence length="301" mass="33955">MKFSLKQLAVFEAICETGSVSLAAEKLSLTQSATSMSLAQLEKVLGRPLFERHGKRLSLTYWGMWLRPRVKQLLQDAKHIELGFLDQQLVSGLLRVCASQTPAEHLMPELIASLDTKFPELRLDFVVQSTHGVINDLLNFQCDLGVVEGRCDDQRLMQTEWCKDNLVIVASPSHPFAFESEVTFSMLESAQWVLREPGSGTRAVFDSAIYPHIRHLNVWREYDFVPVIKSVVNNSLSISCLPWLEVKDSVNAGQLAVLNTPELNIERTLSFIWRADSKDNPLIDCVKREGLAMMQGRSLIK</sequence>
<keyword evidence="3" id="KW-0238">DNA-binding</keyword>
<dbReference type="GO" id="GO:0000976">
    <property type="term" value="F:transcription cis-regulatory region binding"/>
    <property type="evidence" value="ECO:0007669"/>
    <property type="project" value="TreeGrafter"/>
</dbReference>
<reference evidence="6 7" key="1">
    <citation type="submission" date="2018-11" db="EMBL/GenBank/DDBJ databases">
        <title>Vibrio LJC006 sp. nov., isolated from seawater during the bloom of the enteromorpha.</title>
        <authorList>
            <person name="Liang J."/>
        </authorList>
    </citation>
    <scope>NUCLEOTIDE SEQUENCE [LARGE SCALE GENOMIC DNA]</scope>
    <source>
        <strain evidence="6 7">LJC006</strain>
    </source>
</reference>
<dbReference type="InterPro" id="IPR000847">
    <property type="entry name" value="LysR_HTH_N"/>
</dbReference>
<accession>A0A3N9TCA3</accession>
<dbReference type="InterPro" id="IPR005119">
    <property type="entry name" value="LysR_subst-bd"/>
</dbReference>
<dbReference type="Pfam" id="PF03466">
    <property type="entry name" value="LysR_substrate"/>
    <property type="match status" value="1"/>
</dbReference>
<protein>
    <submittedName>
        <fullName evidence="6">LysR family transcriptional regulator</fullName>
    </submittedName>
</protein>
<evidence type="ECO:0000256" key="4">
    <source>
        <dbReference type="ARBA" id="ARBA00023163"/>
    </source>
</evidence>
<dbReference type="PROSITE" id="PS50931">
    <property type="entry name" value="HTH_LYSR"/>
    <property type="match status" value="1"/>
</dbReference>
<dbReference type="AlphaFoldDB" id="A0A3N9TCA3"/>
<keyword evidence="7" id="KW-1185">Reference proteome</keyword>
<dbReference type="PANTHER" id="PTHR30126:SF94">
    <property type="entry name" value="LYSR FAMILY TRANSCRIPTIONAL REGULATOR"/>
    <property type="match status" value="1"/>
</dbReference>
<evidence type="ECO:0000313" key="6">
    <source>
        <dbReference type="EMBL" id="RQW61838.1"/>
    </source>
</evidence>
<keyword evidence="4" id="KW-0804">Transcription</keyword>
<gene>
    <name evidence="6" type="ORF">EES38_17165</name>
</gene>
<proteinExistence type="inferred from homology"/>
<evidence type="ECO:0000256" key="3">
    <source>
        <dbReference type="ARBA" id="ARBA00023125"/>
    </source>
</evidence>
<evidence type="ECO:0000256" key="2">
    <source>
        <dbReference type="ARBA" id="ARBA00023015"/>
    </source>
</evidence>
<name>A0A3N9TCA3_9VIBR</name>
<evidence type="ECO:0000256" key="1">
    <source>
        <dbReference type="ARBA" id="ARBA00009437"/>
    </source>
</evidence>
<dbReference type="Gene3D" id="1.10.10.10">
    <property type="entry name" value="Winged helix-like DNA-binding domain superfamily/Winged helix DNA-binding domain"/>
    <property type="match status" value="1"/>
</dbReference>
<evidence type="ECO:0000313" key="7">
    <source>
        <dbReference type="Proteomes" id="UP000281112"/>
    </source>
</evidence>
<dbReference type="GO" id="GO:0003700">
    <property type="term" value="F:DNA-binding transcription factor activity"/>
    <property type="evidence" value="ECO:0007669"/>
    <property type="project" value="InterPro"/>
</dbReference>